<accession>A0A543DP98</accession>
<dbReference type="AlphaFoldDB" id="A0A543DP98"/>
<protein>
    <submittedName>
        <fullName evidence="2">Bifunctional DNA primase/polymerase-like protein</fullName>
    </submittedName>
</protein>
<dbReference type="Pfam" id="PF09250">
    <property type="entry name" value="Prim-Pol"/>
    <property type="match status" value="1"/>
</dbReference>
<name>A0A543DP98_9PSEU</name>
<dbReference type="SMART" id="SM00943">
    <property type="entry name" value="Prim-Pol"/>
    <property type="match status" value="1"/>
</dbReference>
<dbReference type="Proteomes" id="UP000315677">
    <property type="component" value="Unassembled WGS sequence"/>
</dbReference>
<dbReference type="CDD" id="cd04859">
    <property type="entry name" value="Prim_Pol"/>
    <property type="match status" value="1"/>
</dbReference>
<proteinExistence type="predicted"/>
<reference evidence="2 3" key="1">
    <citation type="submission" date="2019-06" db="EMBL/GenBank/DDBJ databases">
        <title>Sequencing the genomes of 1000 actinobacteria strains.</title>
        <authorList>
            <person name="Klenk H.-P."/>
        </authorList>
    </citation>
    <scope>NUCLEOTIDE SEQUENCE [LARGE SCALE GENOMIC DNA]</scope>
    <source>
        <strain evidence="2 3">DSM 45301</strain>
    </source>
</reference>
<evidence type="ECO:0000313" key="3">
    <source>
        <dbReference type="Proteomes" id="UP000315677"/>
    </source>
</evidence>
<gene>
    <name evidence="2" type="ORF">FB558_3703</name>
</gene>
<evidence type="ECO:0000313" key="2">
    <source>
        <dbReference type="EMBL" id="TQM11151.1"/>
    </source>
</evidence>
<dbReference type="SUPFAM" id="SSF56747">
    <property type="entry name" value="Prim-pol domain"/>
    <property type="match status" value="1"/>
</dbReference>
<comment type="caution">
    <text evidence="2">The sequence shown here is derived from an EMBL/GenBank/DDBJ whole genome shotgun (WGS) entry which is preliminary data.</text>
</comment>
<evidence type="ECO:0000259" key="1">
    <source>
        <dbReference type="SMART" id="SM00943"/>
    </source>
</evidence>
<dbReference type="InterPro" id="IPR015330">
    <property type="entry name" value="DNA_primase/pol_bifunc_N"/>
</dbReference>
<sequence length="301" mass="32318">MPGSARERYLLHMALRIAGDGTRVFPLRPRSKVPALDEGWPSLATRDPVQLRTWWRARPYNIGVVTGGPSGLLVVDLDAPARIGEPHGRQVLADLARDAGEAIPRDTRIVNTPSGGQHLYFRLPEDVELRNTAGFLGAHIDTRASGGYVVGPGSIVPKGRYRLVVAADPQPVPDWLLERLRPPAPSHRPAGPLRAARTSSAYIAAAVRGEAERVATAAVGTRNHALFRAAARLGTFVAEGTLAEAEAWRVLRGAVEGHLGVGGFGATEVERTIRSGFHRATRDAGFGLHRHATVGRDGLVR</sequence>
<organism evidence="2 3">
    <name type="scientific">Pseudonocardia kunmingensis</name>
    <dbReference type="NCBI Taxonomy" id="630975"/>
    <lineage>
        <taxon>Bacteria</taxon>
        <taxon>Bacillati</taxon>
        <taxon>Actinomycetota</taxon>
        <taxon>Actinomycetes</taxon>
        <taxon>Pseudonocardiales</taxon>
        <taxon>Pseudonocardiaceae</taxon>
        <taxon>Pseudonocardia</taxon>
    </lineage>
</organism>
<dbReference type="EMBL" id="VFPA01000002">
    <property type="protein sequence ID" value="TQM11151.1"/>
    <property type="molecule type" value="Genomic_DNA"/>
</dbReference>
<feature type="domain" description="DNA primase/polymerase bifunctional N-terminal" evidence="1">
    <location>
        <begin position="14"/>
        <end position="176"/>
    </location>
</feature>
<keyword evidence="3" id="KW-1185">Reference proteome</keyword>